<accession>A0A1I8PJC6</accession>
<evidence type="ECO:0000256" key="1">
    <source>
        <dbReference type="SAM" id="SignalP"/>
    </source>
</evidence>
<gene>
    <name evidence="2" type="primary">106087358</name>
</gene>
<evidence type="ECO:0000313" key="3">
    <source>
        <dbReference type="Proteomes" id="UP000095300"/>
    </source>
</evidence>
<keyword evidence="1" id="KW-0732">Signal</keyword>
<protein>
    <submittedName>
        <fullName evidence="2">Uncharacterized protein</fullName>
    </submittedName>
</protein>
<reference evidence="2" key="1">
    <citation type="submission" date="2020-05" db="UniProtKB">
        <authorList>
            <consortium name="EnsemblMetazoa"/>
        </authorList>
    </citation>
    <scope>IDENTIFICATION</scope>
    <source>
        <strain evidence="2">USDA</strain>
    </source>
</reference>
<dbReference type="VEuPathDB" id="VectorBase:SCAU008590"/>
<organism evidence="2 3">
    <name type="scientific">Stomoxys calcitrans</name>
    <name type="common">Stable fly</name>
    <name type="synonym">Conops calcitrans</name>
    <dbReference type="NCBI Taxonomy" id="35570"/>
    <lineage>
        <taxon>Eukaryota</taxon>
        <taxon>Metazoa</taxon>
        <taxon>Ecdysozoa</taxon>
        <taxon>Arthropoda</taxon>
        <taxon>Hexapoda</taxon>
        <taxon>Insecta</taxon>
        <taxon>Pterygota</taxon>
        <taxon>Neoptera</taxon>
        <taxon>Endopterygota</taxon>
        <taxon>Diptera</taxon>
        <taxon>Brachycera</taxon>
        <taxon>Muscomorpha</taxon>
        <taxon>Muscoidea</taxon>
        <taxon>Muscidae</taxon>
        <taxon>Stomoxys</taxon>
    </lineage>
</organism>
<keyword evidence="3" id="KW-1185">Reference proteome</keyword>
<proteinExistence type="predicted"/>
<dbReference type="Proteomes" id="UP000095300">
    <property type="component" value="Unassembled WGS sequence"/>
</dbReference>
<evidence type="ECO:0000313" key="2">
    <source>
        <dbReference type="EnsemblMetazoa" id="SCAU008590-PA"/>
    </source>
</evidence>
<dbReference type="AlphaFoldDB" id="A0A1I8PJC6"/>
<sequence length="175" mass="19833">MYFALVMAMAMIMVTGHLSLVSTTESDSDLLIVKAAEAIMNAMIEESEILVRNAVPEVPKGEAYNEHRENLEKFLQETAEYKSKTGDCQAKRLKYNQSTSAIMKTYLVENPNATAEQKVMARLLNKHGMRDLRAKFKSLLEEVYSGKYGTPTKNIEKVYAEYTAKNCYTVQKNEL</sequence>
<name>A0A1I8PJC6_STOCA</name>
<feature type="signal peptide" evidence="1">
    <location>
        <begin position="1"/>
        <end position="19"/>
    </location>
</feature>
<feature type="chain" id="PRO_5009326761" evidence="1">
    <location>
        <begin position="20"/>
        <end position="175"/>
    </location>
</feature>
<dbReference type="EnsemblMetazoa" id="SCAU008590-RA">
    <property type="protein sequence ID" value="SCAU008590-PA"/>
    <property type="gene ID" value="SCAU008590"/>
</dbReference>